<evidence type="ECO:0000256" key="1">
    <source>
        <dbReference type="ARBA" id="ARBA00004429"/>
    </source>
</evidence>
<feature type="transmembrane region" description="Helical" evidence="8">
    <location>
        <begin position="856"/>
        <end position="873"/>
    </location>
</feature>
<dbReference type="AlphaFoldDB" id="A0A4Z0F8I0"/>
<keyword evidence="7 8" id="KW-0472">Membrane</keyword>
<keyword evidence="2" id="KW-0813">Transport</keyword>
<dbReference type="EMBL" id="SRIO01000007">
    <property type="protein sequence ID" value="TFZ82673.1"/>
    <property type="molecule type" value="Genomic_DNA"/>
</dbReference>
<evidence type="ECO:0000313" key="9">
    <source>
        <dbReference type="EMBL" id="TFZ82673.1"/>
    </source>
</evidence>
<feature type="transmembrane region" description="Helical" evidence="8">
    <location>
        <begin position="984"/>
        <end position="1009"/>
    </location>
</feature>
<dbReference type="FunFam" id="3.30.70.1430:FF:000001">
    <property type="entry name" value="Efflux pump membrane transporter"/>
    <property type="match status" value="1"/>
</dbReference>
<keyword evidence="4" id="KW-0997">Cell inner membrane</keyword>
<feature type="transmembrane region" description="Helical" evidence="8">
    <location>
        <begin position="956"/>
        <end position="978"/>
    </location>
</feature>
<dbReference type="InterPro" id="IPR001036">
    <property type="entry name" value="Acrflvin-R"/>
</dbReference>
<dbReference type="Gene3D" id="3.30.70.1440">
    <property type="entry name" value="Multidrug efflux transporter AcrB pore domain"/>
    <property type="match status" value="1"/>
</dbReference>
<evidence type="ECO:0000256" key="7">
    <source>
        <dbReference type="ARBA" id="ARBA00023136"/>
    </source>
</evidence>
<evidence type="ECO:0000313" key="10">
    <source>
        <dbReference type="Proteomes" id="UP000297890"/>
    </source>
</evidence>
<dbReference type="Gene3D" id="3.30.70.1430">
    <property type="entry name" value="Multidrug efflux transporter AcrB pore domain"/>
    <property type="match status" value="2"/>
</dbReference>
<keyword evidence="3" id="KW-1003">Cell membrane</keyword>
<proteinExistence type="predicted"/>
<evidence type="ECO:0000256" key="4">
    <source>
        <dbReference type="ARBA" id="ARBA00022519"/>
    </source>
</evidence>
<reference evidence="9 10" key="1">
    <citation type="journal article" date="2019" name="ISME J.">
        <title>Candidatus Macondimonas diazotrophica, a novel gammaproteobacterial genus dominating crude-oil-contaminated coastal sediments.</title>
        <authorList>
            <person name="Karthikeyan S."/>
            <person name="Konstantinidis K."/>
        </authorList>
    </citation>
    <scope>NUCLEOTIDE SEQUENCE [LARGE SCALE GENOMIC DNA]</scope>
    <source>
        <strain evidence="9 10">KTK01</strain>
    </source>
</reference>
<dbReference type="Pfam" id="PF00873">
    <property type="entry name" value="ACR_tran"/>
    <property type="match status" value="1"/>
</dbReference>
<feature type="transmembrane region" description="Helical" evidence="8">
    <location>
        <begin position="893"/>
        <end position="916"/>
    </location>
</feature>
<evidence type="ECO:0000256" key="2">
    <source>
        <dbReference type="ARBA" id="ARBA00022448"/>
    </source>
</evidence>
<evidence type="ECO:0000256" key="3">
    <source>
        <dbReference type="ARBA" id="ARBA00022475"/>
    </source>
</evidence>
<dbReference type="InterPro" id="IPR027463">
    <property type="entry name" value="AcrB_DN_DC_subdom"/>
</dbReference>
<dbReference type="GO" id="GO:0042910">
    <property type="term" value="F:xenobiotic transmembrane transporter activity"/>
    <property type="evidence" value="ECO:0007669"/>
    <property type="project" value="TreeGrafter"/>
</dbReference>
<dbReference type="SUPFAM" id="SSF82866">
    <property type="entry name" value="Multidrug efflux transporter AcrB transmembrane domain"/>
    <property type="match status" value="2"/>
</dbReference>
<feature type="transmembrane region" description="Helical" evidence="8">
    <location>
        <begin position="527"/>
        <end position="548"/>
    </location>
</feature>
<evidence type="ECO:0000256" key="5">
    <source>
        <dbReference type="ARBA" id="ARBA00022692"/>
    </source>
</evidence>
<protein>
    <submittedName>
        <fullName evidence="9">Multidrug transporter subunit MdtC</fullName>
    </submittedName>
</protein>
<dbReference type="PRINTS" id="PR00702">
    <property type="entry name" value="ACRIFLAVINRP"/>
</dbReference>
<evidence type="ECO:0000256" key="6">
    <source>
        <dbReference type="ARBA" id="ARBA00022989"/>
    </source>
</evidence>
<keyword evidence="6 8" id="KW-1133">Transmembrane helix</keyword>
<sequence>MNPGAFFIDRPVATTLLTVAITLSGLLGFFLMPVAPMPQIDFPTIVVIARLPGASPETMATTVATPLERQLGRIAGIEEMSSASSIGFTRIIIQFDINRNIDGAARDVQAAINAARSLLPANLPTNPIYRKANPADSPILVLSLTSDILSLGQMYDAASTVLAQKLAQVYGIGQVELGGSALPAIRVELNLDAANQYGLSLEQIRQSLAGANANRPKGFLDDGANSWLIHANDQTRTAEEFRDLVIAFDDGSPIYLHNIAEVHDSVQDVRNAGTANGKPAVLIMLRRQPGANVIETVDRVKDLLPELKASVPGGVDLEIQLDQSETIRASLHEVEITIVISTLLVLGVVLLFLRNARATLIPAVALPVSLIGTFGALYLMGYSIDNLSLMAITIATGFVVDDVIVVLENIIRHLEQGSPPFQAALEGTREVSFTVVSMTLSLVAVFLPIVLMGGMIGRLIQEFGATLSLAVLVSMVVSLTLTPMMSARLLRQETFDTPGRLYRWLDGAFARLTTVYRISLDWALRHAFVTLMSLFATFALNIVLFVVVPKGLMPQYDIGKLLGYISGEQALSFQSMREKQQQFTDILRADPAVESVVSFIGGESQGNTGFVFVSLKPLDERKMPAHKVMERLRTQINDIPGATLFLQGPQDIRPGGRPSNSRYQYTLESDQLEDLYEWSPRLEEALKRQPELVDVNNDLKARGLHAKVVIDRDAAIRLGVDPARVDAALYDAFGQRPISTLYAERNQYFIVMTATPEDTRDPATLAKLYIPSKTGAMVPLSAFSHVETTTGPIVVNHQGQFAAATISFDLAPGISLSDAEQVIRRAMTQIGAPASVRGGFQGEALAFKKSLSSEPWLLLGALLAIYVVLGILYESFIHPVTILSTLPSAGVGALLALLATGVELNAMALISLFLLIGIVKKNAIMMVDVAIQTQRESRLSAQQAIFEAALLRLRPILMTTLAATLGALPLAIASGYGADLRRPLGIAIVGGLLFSQLLTLYTTPIVYLYMDRLHQWAQRGWSLGSSSARFTD</sequence>
<organism evidence="9 10">
    <name type="scientific">Candidatus Macondimonas diazotrophica</name>
    <dbReference type="NCBI Taxonomy" id="2305248"/>
    <lineage>
        <taxon>Bacteria</taxon>
        <taxon>Pseudomonadati</taxon>
        <taxon>Pseudomonadota</taxon>
        <taxon>Gammaproteobacteria</taxon>
        <taxon>Chromatiales</taxon>
        <taxon>Ectothiorhodospiraceae</taxon>
        <taxon>Candidatus Macondimonas</taxon>
    </lineage>
</organism>
<dbReference type="SUPFAM" id="SSF82714">
    <property type="entry name" value="Multidrug efflux transporter AcrB TolC docking domain, DN and DC subdomains"/>
    <property type="match status" value="2"/>
</dbReference>
<feature type="transmembrane region" description="Helical" evidence="8">
    <location>
        <begin position="431"/>
        <end position="451"/>
    </location>
</feature>
<gene>
    <name evidence="9" type="ORF">E4680_06820</name>
</gene>
<dbReference type="OrthoDB" id="9758297at2"/>
<feature type="transmembrane region" description="Helical" evidence="8">
    <location>
        <begin position="359"/>
        <end position="380"/>
    </location>
</feature>
<keyword evidence="10" id="KW-1185">Reference proteome</keyword>
<feature type="transmembrane region" description="Helical" evidence="8">
    <location>
        <begin position="12"/>
        <end position="32"/>
    </location>
</feature>
<dbReference type="Gene3D" id="1.20.1640.10">
    <property type="entry name" value="Multidrug efflux transporter AcrB transmembrane domain"/>
    <property type="match status" value="2"/>
</dbReference>
<dbReference type="Gene3D" id="3.30.2090.10">
    <property type="entry name" value="Multidrug efflux transporter AcrB TolC docking domain, DN and DC subdomains"/>
    <property type="match status" value="2"/>
</dbReference>
<dbReference type="FunFam" id="1.20.1640.10:FF:000001">
    <property type="entry name" value="Efflux pump membrane transporter"/>
    <property type="match status" value="1"/>
</dbReference>
<name>A0A4Z0F8I0_9GAMM</name>
<dbReference type="PANTHER" id="PTHR32063">
    <property type="match status" value="1"/>
</dbReference>
<dbReference type="PANTHER" id="PTHR32063:SF34">
    <property type="entry name" value="MULTIDRUG RESISTANCE PROTEIN MDTC"/>
    <property type="match status" value="1"/>
</dbReference>
<dbReference type="Gene3D" id="3.30.70.1320">
    <property type="entry name" value="Multidrug efflux transporter AcrB pore domain like"/>
    <property type="match status" value="1"/>
</dbReference>
<comment type="subcellular location">
    <subcellularLocation>
        <location evidence="1">Cell inner membrane</location>
        <topology evidence="1">Multi-pass membrane protein</topology>
    </subcellularLocation>
</comment>
<keyword evidence="5 8" id="KW-0812">Transmembrane</keyword>
<feature type="transmembrane region" description="Helical" evidence="8">
    <location>
        <begin position="463"/>
        <end position="481"/>
    </location>
</feature>
<dbReference type="SUPFAM" id="SSF82693">
    <property type="entry name" value="Multidrug efflux transporter AcrB pore domain, PN1, PN2, PC1 and PC2 subdomains"/>
    <property type="match status" value="3"/>
</dbReference>
<feature type="transmembrane region" description="Helical" evidence="8">
    <location>
        <begin position="334"/>
        <end position="353"/>
    </location>
</feature>
<accession>A0A4Z0F8I0</accession>
<evidence type="ECO:0000256" key="8">
    <source>
        <dbReference type="SAM" id="Phobius"/>
    </source>
</evidence>
<dbReference type="GO" id="GO:0005886">
    <property type="term" value="C:plasma membrane"/>
    <property type="evidence" value="ECO:0007669"/>
    <property type="project" value="UniProtKB-SubCell"/>
</dbReference>
<comment type="caution">
    <text evidence="9">The sequence shown here is derived from an EMBL/GenBank/DDBJ whole genome shotgun (WGS) entry which is preliminary data.</text>
</comment>
<dbReference type="RefSeq" id="WP_135281660.1">
    <property type="nucleotide sequence ID" value="NZ_SRIO01000007.1"/>
</dbReference>
<dbReference type="Proteomes" id="UP000297890">
    <property type="component" value="Unassembled WGS sequence"/>
</dbReference>